<dbReference type="Pfam" id="PF05982">
    <property type="entry name" value="Sbt_1"/>
    <property type="match status" value="1"/>
</dbReference>
<gene>
    <name evidence="2" type="ORF">JOE21_002495</name>
</gene>
<dbReference type="PANTHER" id="PTHR40400">
    <property type="entry name" value="SLR1512 PROTEIN"/>
    <property type="match status" value="1"/>
</dbReference>
<feature type="transmembrane region" description="Helical" evidence="1">
    <location>
        <begin position="12"/>
        <end position="30"/>
    </location>
</feature>
<feature type="transmembrane region" description="Helical" evidence="1">
    <location>
        <begin position="68"/>
        <end position="89"/>
    </location>
</feature>
<organism evidence="2 3">
    <name type="scientific">Desmospora profundinema</name>
    <dbReference type="NCBI Taxonomy" id="1571184"/>
    <lineage>
        <taxon>Bacteria</taxon>
        <taxon>Bacillati</taxon>
        <taxon>Bacillota</taxon>
        <taxon>Bacilli</taxon>
        <taxon>Bacillales</taxon>
        <taxon>Thermoactinomycetaceae</taxon>
        <taxon>Desmospora</taxon>
    </lineage>
</organism>
<accession>A0ABU1IQ01</accession>
<feature type="transmembrane region" description="Helical" evidence="1">
    <location>
        <begin position="96"/>
        <end position="116"/>
    </location>
</feature>
<dbReference type="RefSeq" id="WP_309866430.1">
    <property type="nucleotide sequence ID" value="NZ_JAVDQG010000005.1"/>
</dbReference>
<dbReference type="PANTHER" id="PTHR40400:SF1">
    <property type="entry name" value="SLR1512 PROTEIN"/>
    <property type="match status" value="1"/>
</dbReference>
<feature type="transmembrane region" description="Helical" evidence="1">
    <location>
        <begin position="248"/>
        <end position="268"/>
    </location>
</feature>
<keyword evidence="1" id="KW-0472">Membrane</keyword>
<keyword evidence="3" id="KW-1185">Reference proteome</keyword>
<feature type="transmembrane region" description="Helical" evidence="1">
    <location>
        <begin position="42"/>
        <end position="62"/>
    </location>
</feature>
<evidence type="ECO:0000256" key="1">
    <source>
        <dbReference type="SAM" id="Phobius"/>
    </source>
</evidence>
<feature type="transmembrane region" description="Helical" evidence="1">
    <location>
        <begin position="222"/>
        <end position="241"/>
    </location>
</feature>
<evidence type="ECO:0000313" key="3">
    <source>
        <dbReference type="Proteomes" id="UP001185012"/>
    </source>
</evidence>
<sequence>MSDIVLQNLLSPVVLFFVLGLFASVIGSDLRFPKGLSETLSIYLLIAIGLKGGMSLSHYSFADTLKPMIGACFLGTVIPILTVIILRMMKMDFKNAVALGATYGSVSIVTYGAGVSFLEHTDTSYETYMNGIVVLMEIPAIFIALTLLSIKKSGGAQPAPTVRSLGLIAVNPLPFLSLQLLKESLFGKSVLLLSGSLLVGFISGTAALPFVKPLFIDLYQSFLLLFLLNMGIMVGQTLAVVRKQGGKLLAFALLMPVGFGVLGIFTGLVSGLSLGGTTLMGILAASASYIAAPAALRTSVPEANPSIYLGSALGITFPFNLTVGIPLLFSIAHWLH</sequence>
<feature type="transmembrane region" description="Helical" evidence="1">
    <location>
        <begin position="308"/>
        <end position="335"/>
    </location>
</feature>
<keyword evidence="1" id="KW-1133">Transmembrane helix</keyword>
<dbReference type="Proteomes" id="UP001185012">
    <property type="component" value="Unassembled WGS sequence"/>
</dbReference>
<evidence type="ECO:0008006" key="4">
    <source>
        <dbReference type="Google" id="ProtNLM"/>
    </source>
</evidence>
<dbReference type="InterPro" id="IPR010293">
    <property type="entry name" value="Sbt_1"/>
</dbReference>
<proteinExistence type="predicted"/>
<comment type="caution">
    <text evidence="2">The sequence shown here is derived from an EMBL/GenBank/DDBJ whole genome shotgun (WGS) entry which is preliminary data.</text>
</comment>
<feature type="transmembrane region" description="Helical" evidence="1">
    <location>
        <begin position="190"/>
        <end position="210"/>
    </location>
</feature>
<feature type="transmembrane region" description="Helical" evidence="1">
    <location>
        <begin position="274"/>
        <end position="296"/>
    </location>
</feature>
<protein>
    <recommendedName>
        <fullName evidence="4">Sodium-dependent bicarbonate transport family permease</fullName>
    </recommendedName>
</protein>
<dbReference type="EMBL" id="JAVDQG010000005">
    <property type="protein sequence ID" value="MDR6226488.1"/>
    <property type="molecule type" value="Genomic_DNA"/>
</dbReference>
<evidence type="ECO:0000313" key="2">
    <source>
        <dbReference type="EMBL" id="MDR6226488.1"/>
    </source>
</evidence>
<name>A0ABU1IQ01_9BACL</name>
<keyword evidence="1" id="KW-0812">Transmembrane</keyword>
<feature type="transmembrane region" description="Helical" evidence="1">
    <location>
        <begin position="128"/>
        <end position="148"/>
    </location>
</feature>
<reference evidence="2 3" key="1">
    <citation type="submission" date="2023-07" db="EMBL/GenBank/DDBJ databases">
        <title>Genomic Encyclopedia of Type Strains, Phase IV (KMG-IV): sequencing the most valuable type-strain genomes for metagenomic binning, comparative biology and taxonomic classification.</title>
        <authorList>
            <person name="Goeker M."/>
        </authorList>
    </citation>
    <scope>NUCLEOTIDE SEQUENCE [LARGE SCALE GENOMIC DNA]</scope>
    <source>
        <strain evidence="2 3">DSM 45903</strain>
    </source>
</reference>